<dbReference type="RefSeq" id="WP_265765143.1">
    <property type="nucleotide sequence ID" value="NZ_JAGGJA010000003.1"/>
</dbReference>
<proteinExistence type="predicted"/>
<sequence length="196" mass="22862">MMWKPIEIASNDHFQSFGIQEDGEKINNRLFLYLLRDSSAFRNFYSQLLVDCDFEAFLWENKPMAEGNMDQPYECTLVHNSYLSRCSPDQHTFRQYFDPDRQAVSFPNLGGDAQLIAPCPHQSPECYTHIGSFVRNAEPEQQDALWCIAAEEMLNAIGKSPRWLSTNGLGVSWLHLRIDRRPKYYQTQEYRSFSSE</sequence>
<evidence type="ECO:0000313" key="2">
    <source>
        <dbReference type="Proteomes" id="UP001207918"/>
    </source>
</evidence>
<dbReference type="Pfam" id="PF22086">
    <property type="entry name" value="DUF6940"/>
    <property type="match status" value="1"/>
</dbReference>
<dbReference type="EMBL" id="JAGGJA010000003">
    <property type="protein sequence ID" value="MCW9706437.1"/>
    <property type="molecule type" value="Genomic_DNA"/>
</dbReference>
<gene>
    <name evidence="1" type="ORF">J6I44_06205</name>
</gene>
<comment type="caution">
    <text evidence="1">The sequence shown here is derived from an EMBL/GenBank/DDBJ whole genome shotgun (WGS) entry which is preliminary data.</text>
</comment>
<dbReference type="InterPro" id="IPR054220">
    <property type="entry name" value="DUF6940"/>
</dbReference>
<name>A0ABT3PKL1_9BACT</name>
<organism evidence="1 2">
    <name type="scientific">Fodinibius salsisoli</name>
    <dbReference type="NCBI Taxonomy" id="2820877"/>
    <lineage>
        <taxon>Bacteria</taxon>
        <taxon>Pseudomonadati</taxon>
        <taxon>Balneolota</taxon>
        <taxon>Balneolia</taxon>
        <taxon>Balneolales</taxon>
        <taxon>Balneolaceae</taxon>
        <taxon>Fodinibius</taxon>
    </lineage>
</organism>
<accession>A0ABT3PKL1</accession>
<keyword evidence="2" id="KW-1185">Reference proteome</keyword>
<evidence type="ECO:0000313" key="1">
    <source>
        <dbReference type="EMBL" id="MCW9706437.1"/>
    </source>
</evidence>
<reference evidence="1 2" key="1">
    <citation type="submission" date="2021-03" db="EMBL/GenBank/DDBJ databases">
        <title>Aliifodinibius sp. nov., a new bacterium isolated from saline soil.</title>
        <authorList>
            <person name="Galisteo C."/>
            <person name="De La Haba R."/>
            <person name="Sanchez-Porro C."/>
            <person name="Ventosa A."/>
        </authorList>
    </citation>
    <scope>NUCLEOTIDE SEQUENCE [LARGE SCALE GENOMIC DNA]</scope>
    <source>
        <strain evidence="1 2">1BSP15-2V2</strain>
    </source>
</reference>
<protein>
    <submittedName>
        <fullName evidence="1">Uncharacterized protein</fullName>
    </submittedName>
</protein>
<dbReference type="Proteomes" id="UP001207918">
    <property type="component" value="Unassembled WGS sequence"/>
</dbReference>